<proteinExistence type="predicted"/>
<feature type="coiled-coil region" evidence="1">
    <location>
        <begin position="95"/>
        <end position="122"/>
    </location>
</feature>
<keyword evidence="2" id="KW-0472">Membrane</keyword>
<reference evidence="3" key="1">
    <citation type="submission" date="2018-05" db="EMBL/GenBank/DDBJ databases">
        <authorList>
            <person name="Lanie J.A."/>
            <person name="Ng W.-L."/>
            <person name="Kazmierczak K.M."/>
            <person name="Andrzejewski T.M."/>
            <person name="Davidsen T.M."/>
            <person name="Wayne K.J."/>
            <person name="Tettelin H."/>
            <person name="Glass J.I."/>
            <person name="Rusch D."/>
            <person name="Podicherti R."/>
            <person name="Tsui H.-C.T."/>
            <person name="Winkler M.E."/>
        </authorList>
    </citation>
    <scope>NUCLEOTIDE SEQUENCE</scope>
</reference>
<organism evidence="3">
    <name type="scientific">marine metagenome</name>
    <dbReference type="NCBI Taxonomy" id="408172"/>
    <lineage>
        <taxon>unclassified sequences</taxon>
        <taxon>metagenomes</taxon>
        <taxon>ecological metagenomes</taxon>
    </lineage>
</organism>
<dbReference type="EMBL" id="UINC01221605">
    <property type="protein sequence ID" value="SVE50010.1"/>
    <property type="molecule type" value="Genomic_DNA"/>
</dbReference>
<sequence>MSDDVVDQLKKVQVSKLTLGLVGSIVAVSAVVTWNAAQVASRIDILEDSVAAIEVVDTSDLVTSAQLLAAIQAIPAPEPVDLSDLATTDMVESLVAVEQAAYEDLSDDLEDLQDSVAALLLEADREPEWVDDIEAIQQRLEEVGWELGDLWWRTDMNEQACRTRAWCDEW</sequence>
<protein>
    <submittedName>
        <fullName evidence="3">Uncharacterized protein</fullName>
    </submittedName>
</protein>
<evidence type="ECO:0000256" key="1">
    <source>
        <dbReference type="SAM" id="Coils"/>
    </source>
</evidence>
<dbReference type="AlphaFoldDB" id="A0A383E0P4"/>
<gene>
    <name evidence="3" type="ORF">METZ01_LOCUS502864</name>
</gene>
<keyword evidence="2" id="KW-1133">Transmembrane helix</keyword>
<accession>A0A383E0P4</accession>
<name>A0A383E0P4_9ZZZZ</name>
<evidence type="ECO:0000256" key="2">
    <source>
        <dbReference type="SAM" id="Phobius"/>
    </source>
</evidence>
<feature type="non-terminal residue" evidence="3">
    <location>
        <position position="170"/>
    </location>
</feature>
<feature type="transmembrane region" description="Helical" evidence="2">
    <location>
        <begin position="17"/>
        <end position="37"/>
    </location>
</feature>
<keyword evidence="2" id="KW-0812">Transmembrane</keyword>
<evidence type="ECO:0000313" key="3">
    <source>
        <dbReference type="EMBL" id="SVE50010.1"/>
    </source>
</evidence>
<keyword evidence="1" id="KW-0175">Coiled coil</keyword>